<dbReference type="PRINTS" id="PR00095">
    <property type="entry name" value="ANTSNTHASEI"/>
</dbReference>
<evidence type="ECO:0000313" key="11">
    <source>
        <dbReference type="EMBL" id="CAB4699131.1"/>
    </source>
</evidence>
<dbReference type="SUPFAM" id="SSF56322">
    <property type="entry name" value="ADC synthase"/>
    <property type="match status" value="1"/>
</dbReference>
<accession>A0A6J6PI12</accession>
<gene>
    <name evidence="11" type="ORF">UFOPK2399_01233</name>
</gene>
<dbReference type="InterPro" id="IPR015890">
    <property type="entry name" value="Chorismate_C"/>
</dbReference>
<dbReference type="AlphaFoldDB" id="A0A6J6PI12"/>
<dbReference type="InterPro" id="IPR019999">
    <property type="entry name" value="Anth_synth_I-like"/>
</dbReference>
<feature type="domain" description="Anthranilate synthase component I N-terminal" evidence="10">
    <location>
        <begin position="11"/>
        <end position="52"/>
    </location>
</feature>
<dbReference type="GO" id="GO:0000162">
    <property type="term" value="P:L-tryptophan biosynthetic process"/>
    <property type="evidence" value="ECO:0007669"/>
    <property type="project" value="TreeGrafter"/>
</dbReference>
<protein>
    <recommendedName>
        <fullName evidence="3">Anthranilate synthase component 1</fullName>
    </recommendedName>
</protein>
<evidence type="ECO:0000256" key="5">
    <source>
        <dbReference type="ARBA" id="ARBA00022842"/>
    </source>
</evidence>
<organism evidence="11">
    <name type="scientific">freshwater metagenome</name>
    <dbReference type="NCBI Taxonomy" id="449393"/>
    <lineage>
        <taxon>unclassified sequences</taxon>
        <taxon>metagenomes</taxon>
        <taxon>ecological metagenomes</taxon>
    </lineage>
</organism>
<keyword evidence="4" id="KW-0479">Metal-binding</keyword>
<comment type="catalytic activity">
    <reaction evidence="8">
        <text>chorismate + L-glutamine = anthranilate + pyruvate + L-glutamate + H(+)</text>
        <dbReference type="Rhea" id="RHEA:21732"/>
        <dbReference type="ChEBI" id="CHEBI:15361"/>
        <dbReference type="ChEBI" id="CHEBI:15378"/>
        <dbReference type="ChEBI" id="CHEBI:16567"/>
        <dbReference type="ChEBI" id="CHEBI:29748"/>
        <dbReference type="ChEBI" id="CHEBI:29985"/>
        <dbReference type="ChEBI" id="CHEBI:58359"/>
        <dbReference type="EC" id="4.1.3.27"/>
    </reaction>
</comment>
<evidence type="ECO:0000256" key="3">
    <source>
        <dbReference type="ARBA" id="ARBA00020653"/>
    </source>
</evidence>
<name>A0A6J6PI12_9ZZZZ</name>
<dbReference type="InterPro" id="IPR006805">
    <property type="entry name" value="Anth_synth_I_N"/>
</dbReference>
<dbReference type="EMBL" id="CAEZXP010000003">
    <property type="protein sequence ID" value="CAB4699131.1"/>
    <property type="molecule type" value="Genomic_DNA"/>
</dbReference>
<keyword evidence="5" id="KW-0460">Magnesium</keyword>
<comment type="subunit">
    <text evidence="2">Heterotetramer consisting of two non-identical subunits: a beta subunit (TrpG) and a large alpha subunit (TrpE).</text>
</comment>
<dbReference type="Pfam" id="PF04715">
    <property type="entry name" value="Anth_synt_I_N"/>
    <property type="match status" value="1"/>
</dbReference>
<dbReference type="GO" id="GO:0004049">
    <property type="term" value="F:anthranilate synthase activity"/>
    <property type="evidence" value="ECO:0007669"/>
    <property type="project" value="UniProtKB-EC"/>
</dbReference>
<dbReference type="PANTHER" id="PTHR11236">
    <property type="entry name" value="AMINOBENZOATE/ANTHRANILATE SYNTHASE"/>
    <property type="match status" value="1"/>
</dbReference>
<evidence type="ECO:0000259" key="10">
    <source>
        <dbReference type="Pfam" id="PF04715"/>
    </source>
</evidence>
<dbReference type="Gene3D" id="3.60.120.10">
    <property type="entry name" value="Anthranilate synthase"/>
    <property type="match status" value="1"/>
</dbReference>
<comment type="cofactor">
    <cofactor evidence="1">
        <name>Mg(2+)</name>
        <dbReference type="ChEBI" id="CHEBI:18420"/>
    </cofactor>
</comment>
<comment type="function">
    <text evidence="7">Part of a heterotetrameric complex that catalyzes the two-step biosynthesis of anthranilate, an intermediate in the biosynthesis of L-tryptophan. In the first step, the glutamine-binding beta subunit (TrpG) of anthranilate synthase (AS) provides the glutamine amidotransferase activity which generates ammonia as a substrate that, along with chorismate, is used in the second step, catalyzed by the large alpha subunit of AS (TrpE) to produce anthranilate. In the absence of TrpG, TrpE can synthesize anthranilate directly from chorismate and high concentrations of ammonia.</text>
</comment>
<dbReference type="Pfam" id="PF00425">
    <property type="entry name" value="Chorismate_bind"/>
    <property type="match status" value="1"/>
</dbReference>
<evidence type="ECO:0000259" key="9">
    <source>
        <dbReference type="Pfam" id="PF00425"/>
    </source>
</evidence>
<keyword evidence="6" id="KW-0456">Lyase</keyword>
<evidence type="ECO:0000256" key="6">
    <source>
        <dbReference type="ARBA" id="ARBA00023239"/>
    </source>
</evidence>
<proteinExistence type="predicted"/>
<dbReference type="PANTHER" id="PTHR11236:SF48">
    <property type="entry name" value="ISOCHORISMATE SYNTHASE MENF"/>
    <property type="match status" value="1"/>
</dbReference>
<evidence type="ECO:0000256" key="2">
    <source>
        <dbReference type="ARBA" id="ARBA00011575"/>
    </source>
</evidence>
<feature type="domain" description="Chorismate-utilising enzyme C-terminal" evidence="9">
    <location>
        <begin position="149"/>
        <end position="396"/>
    </location>
</feature>
<evidence type="ECO:0000256" key="7">
    <source>
        <dbReference type="ARBA" id="ARBA00025634"/>
    </source>
</evidence>
<dbReference type="GO" id="GO:0046872">
    <property type="term" value="F:metal ion binding"/>
    <property type="evidence" value="ECO:0007669"/>
    <property type="project" value="UniProtKB-KW"/>
</dbReference>
<evidence type="ECO:0000256" key="1">
    <source>
        <dbReference type="ARBA" id="ARBA00001946"/>
    </source>
</evidence>
<evidence type="ECO:0000256" key="8">
    <source>
        <dbReference type="ARBA" id="ARBA00047683"/>
    </source>
</evidence>
<evidence type="ECO:0000256" key="4">
    <source>
        <dbReference type="ARBA" id="ARBA00022723"/>
    </source>
</evidence>
<dbReference type="InterPro" id="IPR005801">
    <property type="entry name" value="ADC_synthase"/>
</dbReference>
<reference evidence="11" key="1">
    <citation type="submission" date="2020-05" db="EMBL/GenBank/DDBJ databases">
        <authorList>
            <person name="Chiriac C."/>
            <person name="Salcher M."/>
            <person name="Ghai R."/>
            <person name="Kavagutti S V."/>
        </authorList>
    </citation>
    <scope>NUCLEOTIDE SEQUENCE</scope>
</reference>
<sequence>MTTTATELHTDLLTPLAAYLRLRGRGQASFLLESVDQGRLGRYSLLGCGSRIVDVHEAERLNEPVVGHVGYDWIAELEPTVPLPEPGRGLPVSQFVVADILVRFDHVRGVSQVLRGDPNEVRALLDAPIELPSASTDYPSRPIVRTPSQAEHEARVEKAKEYIRAGDAFQIVVAQRAERATSASALAIYRALRRVNPSPYLFLLELGDTALIGSSPETHVKLEGTRASLNPIAGTTPVGEGDAERLLASEKDRAEHVMLVDLGRNDLSRVCKPGTVRVERFLQVERFSHVTHLVSEVAGEIEEGYSPWDLLRATFPAGTVSGAPKVRAMQIISELEGFRRGFYAGVVGYHIPGVGLDTCIALRTMLLHDGVAHLQAGGGLVVDSNPTDEHNECLNKLAAIERAIDLAESEAS</sequence>